<keyword evidence="2" id="KW-0812">Transmembrane</keyword>
<name>A0ABT6LIM6_9ACTN</name>
<feature type="transmembrane region" description="Helical" evidence="2">
    <location>
        <begin position="41"/>
        <end position="61"/>
    </location>
</feature>
<accession>A0ABT6LIM6</accession>
<organism evidence="3 4">
    <name type="scientific">Streptomyces pseudovenezuelae</name>
    <dbReference type="NCBI Taxonomy" id="67350"/>
    <lineage>
        <taxon>Bacteria</taxon>
        <taxon>Bacillati</taxon>
        <taxon>Actinomycetota</taxon>
        <taxon>Actinomycetes</taxon>
        <taxon>Kitasatosporales</taxon>
        <taxon>Streptomycetaceae</taxon>
        <taxon>Streptomyces</taxon>
        <taxon>Streptomyces aurantiacus group</taxon>
    </lineage>
</organism>
<keyword evidence="4" id="KW-1185">Reference proteome</keyword>
<keyword evidence="2" id="KW-1133">Transmembrane helix</keyword>
<feature type="region of interest" description="Disordered" evidence="1">
    <location>
        <begin position="199"/>
        <end position="218"/>
    </location>
</feature>
<evidence type="ECO:0008006" key="5">
    <source>
        <dbReference type="Google" id="ProtNLM"/>
    </source>
</evidence>
<proteinExistence type="predicted"/>
<evidence type="ECO:0000313" key="4">
    <source>
        <dbReference type="Proteomes" id="UP001160499"/>
    </source>
</evidence>
<dbReference type="InterPro" id="IPR011044">
    <property type="entry name" value="Quino_amine_DH_bsu"/>
</dbReference>
<dbReference type="SUPFAM" id="SSF50969">
    <property type="entry name" value="YVTN repeat-like/Quinoprotein amine dehydrogenase"/>
    <property type="match status" value="1"/>
</dbReference>
<comment type="caution">
    <text evidence="3">The sequence shown here is derived from an EMBL/GenBank/DDBJ whole genome shotgun (WGS) entry which is preliminary data.</text>
</comment>
<sequence length="405" mass="43941">MNVDELLRDALREQADEQTSVGPGLADRVLTLRRRRRNRRYATVAALTVAVVAVAVAVPMLDSGKDDVRPSGGIQQVEVNTHPSQSPPRDLIAAGNTALAAYSVPKTVVQSADRAVTVRTYWLLDPKTGKYVKTTKWSWVAVAPGMKTAAVLEQNLPASRIGLLDLASGQVKRWIKVDHGVGGLAFSRDGQKLVASTYGGNPDQLEQTEGSDGWDQKQPSTRNGFYVFDVASAKGSWSEVEPAHDPSDPDVGFLNGRQDFALSPDGKYVWAGNPMGSIGKEFYDLSGKEVAVPANQKYLDWFVDAGTSPSGKLVAGDFAGEKWKTSSWIIDARTGTKTEVHGQQLLAWVGNTRLIAWDIAKNGKNEFHNRLVLVTVGSDEVVPLSGFRVGNDEAAGRWEPVFAQR</sequence>
<dbReference type="EMBL" id="JARXVH010000005">
    <property type="protein sequence ID" value="MDH6216158.1"/>
    <property type="molecule type" value="Genomic_DNA"/>
</dbReference>
<dbReference type="InterPro" id="IPR015943">
    <property type="entry name" value="WD40/YVTN_repeat-like_dom_sf"/>
</dbReference>
<dbReference type="RefSeq" id="WP_280877137.1">
    <property type="nucleotide sequence ID" value="NZ_JARXVH010000005.1"/>
</dbReference>
<evidence type="ECO:0000313" key="3">
    <source>
        <dbReference type="EMBL" id="MDH6216158.1"/>
    </source>
</evidence>
<reference evidence="3 4" key="1">
    <citation type="submission" date="2023-04" db="EMBL/GenBank/DDBJ databases">
        <title>Forest soil microbial communities from Buena Vista Peninsula, Colon Province, Panama.</title>
        <authorList>
            <person name="Bouskill N."/>
        </authorList>
    </citation>
    <scope>NUCLEOTIDE SEQUENCE [LARGE SCALE GENOMIC DNA]</scope>
    <source>
        <strain evidence="3 4">GGS1</strain>
    </source>
</reference>
<protein>
    <recommendedName>
        <fullName evidence="5">WD40 repeat domain-containing protein</fullName>
    </recommendedName>
</protein>
<evidence type="ECO:0000256" key="2">
    <source>
        <dbReference type="SAM" id="Phobius"/>
    </source>
</evidence>
<keyword evidence="2" id="KW-0472">Membrane</keyword>
<evidence type="ECO:0000256" key="1">
    <source>
        <dbReference type="SAM" id="MobiDB-lite"/>
    </source>
</evidence>
<dbReference type="Gene3D" id="2.130.10.10">
    <property type="entry name" value="YVTN repeat-like/Quinoprotein amine dehydrogenase"/>
    <property type="match status" value="1"/>
</dbReference>
<gene>
    <name evidence="3" type="ORF">M2283_003475</name>
</gene>
<dbReference type="Proteomes" id="UP001160499">
    <property type="component" value="Unassembled WGS sequence"/>
</dbReference>